<feature type="chain" id="PRO_5039369039" description="TPM domain-containing protein" evidence="3">
    <location>
        <begin position="25"/>
        <end position="511"/>
    </location>
</feature>
<feature type="region of interest" description="Disordered" evidence="1">
    <location>
        <begin position="492"/>
        <end position="511"/>
    </location>
</feature>
<feature type="transmembrane region" description="Helical" evidence="2">
    <location>
        <begin position="375"/>
        <end position="397"/>
    </location>
</feature>
<evidence type="ECO:0000259" key="4">
    <source>
        <dbReference type="Pfam" id="PF04536"/>
    </source>
</evidence>
<keyword evidence="2" id="KW-1133">Transmembrane helix</keyword>
<dbReference type="Proteomes" id="UP000649179">
    <property type="component" value="Unassembled WGS sequence"/>
</dbReference>
<dbReference type="Pfam" id="PF04536">
    <property type="entry name" value="TPM_phosphatase"/>
    <property type="match status" value="1"/>
</dbReference>
<evidence type="ECO:0000256" key="2">
    <source>
        <dbReference type="SAM" id="Phobius"/>
    </source>
</evidence>
<gene>
    <name evidence="6" type="ORF">GCM10011519_28950</name>
</gene>
<feature type="transmembrane region" description="Helical" evidence="2">
    <location>
        <begin position="349"/>
        <end position="369"/>
    </location>
</feature>
<evidence type="ECO:0000313" key="7">
    <source>
        <dbReference type="Proteomes" id="UP000649179"/>
    </source>
</evidence>
<dbReference type="PANTHER" id="PTHR30373">
    <property type="entry name" value="UPF0603 PROTEIN YGCG"/>
    <property type="match status" value="1"/>
</dbReference>
<protein>
    <recommendedName>
        <fullName evidence="8">TPM domain-containing protein</fullName>
    </recommendedName>
</protein>
<dbReference type="Pfam" id="PF20990">
    <property type="entry name" value="DUF2207_C"/>
    <property type="match status" value="1"/>
</dbReference>
<name>A0A917BNP1_9ACTN</name>
<keyword evidence="2" id="KW-0812">Transmembrane</keyword>
<dbReference type="Gene3D" id="3.10.310.50">
    <property type="match status" value="1"/>
</dbReference>
<feature type="domain" description="TPM" evidence="4">
    <location>
        <begin position="45"/>
        <end position="169"/>
    </location>
</feature>
<sequence>MKRAGVALALLVAVLATLAPAAYADAADFPDLTAGTRVYDETGRSLSTTQTAALQRRLDALEARTGADVVVLVRDREADPEETLEEVEALQQAWVAATGTDQDTAGALLVDREPGSDDDARAGVFLGSTYDDGNVPRREQEDLVEEALIPPLRDGDVARGLTAAVDRLENDIRDGPPAETGLRGLVDRSPALQWGYAALVALGFLAALLLFLRSHRPTSRRPPRTTHRPDEDTPHALVATLVGPSALFLTHTVPATLLALADRRAVALEQGQGPSGPSGLQVRLVDEDAVGPAQIDRAVWRELRGCSHGDVVRGADLRRVSAPRPAYKEAIREDLRSRGWYDDGYRRGLLRWGLVGGWGAALLGLGFAIVTDDGWVVGVAALSTFVLVLGVVFLALAHPVLSSAGREASQAWKAYKAGLRKADVATLRSIGVDDLLADIVALNLRRPMRRTLASALENRPDGPHGALAVVATGSAVDGWRLFNNTFPRSSGGGGTVSGGGAGGGGGAAGST</sequence>
<feature type="domain" description="Predicted membrane protein YciQ-like C-terminal" evidence="5">
    <location>
        <begin position="229"/>
        <end position="427"/>
    </location>
</feature>
<keyword evidence="3" id="KW-0732">Signal</keyword>
<feature type="signal peptide" evidence="3">
    <location>
        <begin position="1"/>
        <end position="24"/>
    </location>
</feature>
<organism evidence="6 7">
    <name type="scientific">Marmoricola endophyticus</name>
    <dbReference type="NCBI Taxonomy" id="2040280"/>
    <lineage>
        <taxon>Bacteria</taxon>
        <taxon>Bacillati</taxon>
        <taxon>Actinomycetota</taxon>
        <taxon>Actinomycetes</taxon>
        <taxon>Propionibacteriales</taxon>
        <taxon>Nocardioidaceae</taxon>
        <taxon>Marmoricola</taxon>
    </lineage>
</organism>
<keyword evidence="7" id="KW-1185">Reference proteome</keyword>
<evidence type="ECO:0000256" key="1">
    <source>
        <dbReference type="SAM" id="MobiDB-lite"/>
    </source>
</evidence>
<evidence type="ECO:0000313" key="6">
    <source>
        <dbReference type="EMBL" id="GGF53249.1"/>
    </source>
</evidence>
<evidence type="ECO:0008006" key="8">
    <source>
        <dbReference type="Google" id="ProtNLM"/>
    </source>
</evidence>
<dbReference type="InterPro" id="IPR007621">
    <property type="entry name" value="TPM_dom"/>
</dbReference>
<dbReference type="RefSeq" id="WP_188780409.1">
    <property type="nucleotide sequence ID" value="NZ_BMKQ01000001.1"/>
</dbReference>
<reference evidence="6" key="2">
    <citation type="submission" date="2020-09" db="EMBL/GenBank/DDBJ databases">
        <authorList>
            <person name="Sun Q."/>
            <person name="Zhou Y."/>
        </authorList>
    </citation>
    <scope>NUCLEOTIDE SEQUENCE</scope>
    <source>
        <strain evidence="6">CGMCC 1.16067</strain>
    </source>
</reference>
<evidence type="ECO:0000256" key="3">
    <source>
        <dbReference type="SAM" id="SignalP"/>
    </source>
</evidence>
<feature type="transmembrane region" description="Helical" evidence="2">
    <location>
        <begin position="194"/>
        <end position="212"/>
    </location>
</feature>
<dbReference type="PANTHER" id="PTHR30373:SF2">
    <property type="entry name" value="UPF0603 PROTEIN YGCG"/>
    <property type="match status" value="1"/>
</dbReference>
<dbReference type="AlphaFoldDB" id="A0A917BNP1"/>
<dbReference type="EMBL" id="BMKQ01000001">
    <property type="protein sequence ID" value="GGF53249.1"/>
    <property type="molecule type" value="Genomic_DNA"/>
</dbReference>
<proteinExistence type="predicted"/>
<accession>A0A917BNP1</accession>
<reference evidence="6" key="1">
    <citation type="journal article" date="2014" name="Int. J. Syst. Evol. Microbiol.">
        <title>Complete genome sequence of Corynebacterium casei LMG S-19264T (=DSM 44701T), isolated from a smear-ripened cheese.</title>
        <authorList>
            <consortium name="US DOE Joint Genome Institute (JGI-PGF)"/>
            <person name="Walter F."/>
            <person name="Albersmeier A."/>
            <person name="Kalinowski J."/>
            <person name="Ruckert C."/>
        </authorList>
    </citation>
    <scope>NUCLEOTIDE SEQUENCE</scope>
    <source>
        <strain evidence="6">CGMCC 1.16067</strain>
    </source>
</reference>
<comment type="caution">
    <text evidence="6">The sequence shown here is derived from an EMBL/GenBank/DDBJ whole genome shotgun (WGS) entry which is preliminary data.</text>
</comment>
<evidence type="ECO:0000259" key="5">
    <source>
        <dbReference type="Pfam" id="PF20990"/>
    </source>
</evidence>
<keyword evidence="2" id="KW-0472">Membrane</keyword>
<dbReference type="InterPro" id="IPR048389">
    <property type="entry name" value="YciQ-like_C"/>
</dbReference>